<dbReference type="Proteomes" id="UP000308230">
    <property type="component" value="Unassembled WGS sequence"/>
</dbReference>
<evidence type="ECO:0000259" key="2">
    <source>
        <dbReference type="Pfam" id="PF13427"/>
    </source>
</evidence>
<keyword evidence="1" id="KW-0808">Transferase</keyword>
<feature type="domain" description="Adenylyltransferase AadA C-terminal" evidence="2">
    <location>
        <begin position="32"/>
        <end position="130"/>
    </location>
</feature>
<evidence type="ECO:0000313" key="3">
    <source>
        <dbReference type="EMBL" id="TLS38038.1"/>
    </source>
</evidence>
<evidence type="ECO:0000256" key="1">
    <source>
        <dbReference type="ARBA" id="ARBA00022679"/>
    </source>
</evidence>
<proteinExistence type="predicted"/>
<reference evidence="3 4" key="1">
    <citation type="submission" date="2019-04" db="EMBL/GenBank/DDBJ databases">
        <title>Bacillus caeni sp. nov., a bacterium isolated from mangrove sediment.</title>
        <authorList>
            <person name="Huang H."/>
            <person name="Mo K."/>
            <person name="Hu Y."/>
        </authorList>
    </citation>
    <scope>NUCLEOTIDE SEQUENCE [LARGE SCALE GENOMIC DNA]</scope>
    <source>
        <strain evidence="3 4">HB172195</strain>
    </source>
</reference>
<protein>
    <submittedName>
        <fullName evidence="3">DUF4111 domain-containing protein</fullName>
    </submittedName>
</protein>
<dbReference type="InterPro" id="IPR025184">
    <property type="entry name" value="AadA_C"/>
</dbReference>
<comment type="caution">
    <text evidence="3">The sequence shown here is derived from an EMBL/GenBank/DDBJ whole genome shotgun (WGS) entry which is preliminary data.</text>
</comment>
<dbReference type="GO" id="GO:0016740">
    <property type="term" value="F:transferase activity"/>
    <property type="evidence" value="ECO:0007669"/>
    <property type="project" value="UniProtKB-KW"/>
</dbReference>
<sequence>METPFPGDPDLAAHITILLKRGITLSGQKAADVFPEVPLEDYLDAIMDDFESAREQIVDTPIYSILNLCRVYSFVKSGSILSKKEGGKWGAGMLPEPFNRTAEKAYLIYSGKVYEDCFSDDLLLAFSDYVFQKVNELLSERGIRSDNRAKSIGLYYQENRRED</sequence>
<organism evidence="3 4">
    <name type="scientific">Exobacillus caeni</name>
    <dbReference type="NCBI Taxonomy" id="2574798"/>
    <lineage>
        <taxon>Bacteria</taxon>
        <taxon>Bacillati</taxon>
        <taxon>Bacillota</taxon>
        <taxon>Bacilli</taxon>
        <taxon>Bacillales</taxon>
        <taxon>Guptibacillaceae</taxon>
        <taxon>Exobacillus</taxon>
    </lineage>
</organism>
<name>A0A5R9F8U4_9BACL</name>
<dbReference type="AlphaFoldDB" id="A0A5R9F8U4"/>
<dbReference type="Pfam" id="PF13427">
    <property type="entry name" value="AadA_C"/>
    <property type="match status" value="1"/>
</dbReference>
<gene>
    <name evidence="3" type="ORF">FCL54_05695</name>
</gene>
<keyword evidence="4" id="KW-1185">Reference proteome</keyword>
<accession>A0A5R9F8U4</accession>
<dbReference type="EMBL" id="SWLG01000004">
    <property type="protein sequence ID" value="TLS38038.1"/>
    <property type="molecule type" value="Genomic_DNA"/>
</dbReference>
<dbReference type="RefSeq" id="WP_138124109.1">
    <property type="nucleotide sequence ID" value="NZ_SWLG01000004.1"/>
</dbReference>
<dbReference type="OrthoDB" id="5643411at2"/>
<evidence type="ECO:0000313" key="4">
    <source>
        <dbReference type="Proteomes" id="UP000308230"/>
    </source>
</evidence>